<accession>A0A1Y9HDI7</accession>
<dbReference type="EnsemblMetazoa" id="AFUN016308-RA">
    <property type="protein sequence ID" value="AFUN016308-PA"/>
    <property type="gene ID" value="AFUN016308"/>
</dbReference>
<organism evidence="2">
    <name type="scientific">Anopheles funestus</name>
    <name type="common">African malaria mosquito</name>
    <dbReference type="NCBI Taxonomy" id="62324"/>
    <lineage>
        <taxon>Eukaryota</taxon>
        <taxon>Metazoa</taxon>
        <taxon>Ecdysozoa</taxon>
        <taxon>Arthropoda</taxon>
        <taxon>Hexapoda</taxon>
        <taxon>Insecta</taxon>
        <taxon>Pterygota</taxon>
        <taxon>Neoptera</taxon>
        <taxon>Endopterygota</taxon>
        <taxon>Diptera</taxon>
        <taxon>Nematocera</taxon>
        <taxon>Culicoidea</taxon>
        <taxon>Culicidae</taxon>
        <taxon>Anophelinae</taxon>
        <taxon>Anopheles</taxon>
    </lineage>
</organism>
<dbReference type="VEuPathDB" id="VectorBase:AFUN2_013358"/>
<sequence>MFAKLFIVALAVVCASAFPVAPYTQPAVYPLAYSAGVVPTYSYNAPVAAYSTFSGTPVTYSTYSSLPSVYSYSGSPAVRTYSYY</sequence>
<evidence type="ECO:0000313" key="2">
    <source>
        <dbReference type="EnsemblMetazoa" id="AFUN016308-PA"/>
    </source>
</evidence>
<dbReference type="VEuPathDB" id="VectorBase:AFUN016308"/>
<feature type="signal peptide" evidence="1">
    <location>
        <begin position="1"/>
        <end position="17"/>
    </location>
</feature>
<name>A0A1Y9HDI7_ANOFN</name>
<proteinExistence type="predicted"/>
<feature type="chain" id="PRO_5030038347" evidence="1">
    <location>
        <begin position="18"/>
        <end position="84"/>
    </location>
</feature>
<dbReference type="AlphaFoldDB" id="A0A1Y9HDI7"/>
<evidence type="ECO:0000256" key="1">
    <source>
        <dbReference type="SAM" id="SignalP"/>
    </source>
</evidence>
<keyword evidence="1" id="KW-0732">Signal</keyword>
<reference evidence="2" key="1">
    <citation type="submission" date="2020-05" db="UniProtKB">
        <authorList>
            <consortium name="EnsemblMetazoa"/>
        </authorList>
    </citation>
    <scope>IDENTIFICATION</scope>
    <source>
        <strain evidence="2">FUMOZ</strain>
    </source>
</reference>
<protein>
    <submittedName>
        <fullName evidence="2">Uncharacterized protein</fullName>
    </submittedName>
</protein>